<evidence type="ECO:0000256" key="5">
    <source>
        <dbReference type="ARBA" id="ARBA00022917"/>
    </source>
</evidence>
<dbReference type="GO" id="GO:0003743">
    <property type="term" value="F:translation initiation factor activity"/>
    <property type="evidence" value="ECO:0007669"/>
    <property type="project" value="UniProtKB-KW"/>
</dbReference>
<feature type="compositionally biased region" description="Polar residues" evidence="7">
    <location>
        <begin position="272"/>
        <end position="290"/>
    </location>
</feature>
<dbReference type="PANTHER" id="PTHR11960:SF8">
    <property type="entry name" value="EUKARYOTIC TRANSLATION INITIATION FACTOR 4E1-RELATED"/>
    <property type="match status" value="1"/>
</dbReference>
<feature type="region of interest" description="Disordered" evidence="7">
    <location>
        <begin position="269"/>
        <end position="290"/>
    </location>
</feature>
<dbReference type="Pfam" id="PF01652">
    <property type="entry name" value="IF4E"/>
    <property type="match status" value="1"/>
</dbReference>
<evidence type="ECO:0000256" key="6">
    <source>
        <dbReference type="RuleBase" id="RU004374"/>
    </source>
</evidence>
<comment type="similarity">
    <text evidence="1 6">Belongs to the eukaryotic initiation factor 4E family.</text>
</comment>
<dbReference type="AlphaFoldDB" id="A0A0G4HXI3"/>
<dbReference type="VEuPathDB" id="CryptoDB:Cvel_1500"/>
<evidence type="ECO:0000256" key="2">
    <source>
        <dbReference type="ARBA" id="ARBA00022540"/>
    </source>
</evidence>
<organism evidence="8">
    <name type="scientific">Chromera velia CCMP2878</name>
    <dbReference type="NCBI Taxonomy" id="1169474"/>
    <lineage>
        <taxon>Eukaryota</taxon>
        <taxon>Sar</taxon>
        <taxon>Alveolata</taxon>
        <taxon>Colpodellida</taxon>
        <taxon>Chromeraceae</taxon>
        <taxon>Chromera</taxon>
    </lineage>
</organism>
<gene>
    <name evidence="8" type="ORF">Cvel_1500</name>
</gene>
<reference evidence="8" key="1">
    <citation type="submission" date="2014-11" db="EMBL/GenBank/DDBJ databases">
        <authorList>
            <person name="Otto D Thomas"/>
            <person name="Naeem Raeece"/>
        </authorList>
    </citation>
    <scope>NUCLEOTIDE SEQUENCE</scope>
</reference>
<dbReference type="PANTHER" id="PTHR11960">
    <property type="entry name" value="EUKARYOTIC TRANSLATION INITIATION FACTOR 4E RELATED"/>
    <property type="match status" value="1"/>
</dbReference>
<dbReference type="Gene3D" id="3.30.760.10">
    <property type="entry name" value="RNA Cap, Translation Initiation Factor Eif4e"/>
    <property type="match status" value="1"/>
</dbReference>
<dbReference type="PhylomeDB" id="A0A0G4HXI3"/>
<evidence type="ECO:0000313" key="8">
    <source>
        <dbReference type="EMBL" id="CEM49210.1"/>
    </source>
</evidence>
<dbReference type="EMBL" id="CDMZ01004259">
    <property type="protein sequence ID" value="CEM49210.1"/>
    <property type="molecule type" value="Genomic_DNA"/>
</dbReference>
<protein>
    <submittedName>
        <fullName evidence="8">Uncharacterized protein</fullName>
    </submittedName>
</protein>
<dbReference type="GO" id="GO:0006417">
    <property type="term" value="P:regulation of translation"/>
    <property type="evidence" value="ECO:0007669"/>
    <property type="project" value="UniProtKB-KW"/>
</dbReference>
<keyword evidence="3" id="KW-0810">Translation regulation</keyword>
<dbReference type="GO" id="GO:0000340">
    <property type="term" value="F:RNA 7-methylguanosine cap binding"/>
    <property type="evidence" value="ECO:0007669"/>
    <property type="project" value="TreeGrafter"/>
</dbReference>
<dbReference type="InterPro" id="IPR001040">
    <property type="entry name" value="TIF_eIF_4E"/>
</dbReference>
<proteinExistence type="inferred from homology"/>
<keyword evidence="5 6" id="KW-0648">Protein biosynthesis</keyword>
<keyword evidence="2 6" id="KW-0396">Initiation factor</keyword>
<dbReference type="GO" id="GO:0016281">
    <property type="term" value="C:eukaryotic translation initiation factor 4F complex"/>
    <property type="evidence" value="ECO:0007669"/>
    <property type="project" value="TreeGrafter"/>
</dbReference>
<evidence type="ECO:0000256" key="3">
    <source>
        <dbReference type="ARBA" id="ARBA00022845"/>
    </source>
</evidence>
<evidence type="ECO:0000256" key="4">
    <source>
        <dbReference type="ARBA" id="ARBA00022884"/>
    </source>
</evidence>
<evidence type="ECO:0000256" key="7">
    <source>
        <dbReference type="SAM" id="MobiDB-lite"/>
    </source>
</evidence>
<sequence length="290" mass="33503">MPKEPGLAGGWLTLNRANKADFDAVVKVKDQDMDEAATEEFKKPQKLESVWWLWEELWDGHEGSPHKEEHLFKMGPVSKTSKIETIQDFWALWRHLPQPSHFFDGKKCVKDDPETRQQIGVVKSLLIFKEDIEPNPDNEFHKTGGILSLDFAVHTPGLDKETKEIERLKADEYWNNMGMAALGHAIECSEFVTGIRLIDRTSGFRDPKGLVTMELWFADPQSDEWFEKLKHSVERVLSTRINGMYDEIRPVEVRRMCFGADVKDRSFKGSWTDPNATQPSHDPSNYYNYC</sequence>
<evidence type="ECO:0000256" key="1">
    <source>
        <dbReference type="ARBA" id="ARBA00009860"/>
    </source>
</evidence>
<accession>A0A0G4HXI3</accession>
<name>A0A0G4HXI3_9ALVE</name>
<keyword evidence="4 6" id="KW-0694">RNA-binding</keyword>
<dbReference type="SUPFAM" id="SSF55418">
    <property type="entry name" value="eIF4e-like"/>
    <property type="match status" value="1"/>
</dbReference>
<dbReference type="InterPro" id="IPR023398">
    <property type="entry name" value="TIF_eIF4e-like"/>
</dbReference>